<feature type="domain" description="Fibrinogen C-terminal" evidence="2">
    <location>
        <begin position="391"/>
        <end position="606"/>
    </location>
</feature>
<dbReference type="NCBIfam" id="NF040941">
    <property type="entry name" value="GGGWT_bact"/>
    <property type="match status" value="2"/>
</dbReference>
<dbReference type="Pfam" id="PF00147">
    <property type="entry name" value="Fibrinogen_C"/>
    <property type="match status" value="2"/>
</dbReference>
<dbReference type="GO" id="GO:0005615">
    <property type="term" value="C:extracellular space"/>
    <property type="evidence" value="ECO:0007669"/>
    <property type="project" value="TreeGrafter"/>
</dbReference>
<dbReference type="SMART" id="SM00186">
    <property type="entry name" value="FBG"/>
    <property type="match status" value="2"/>
</dbReference>
<dbReference type="PROSITE" id="PS51257">
    <property type="entry name" value="PROKAR_LIPOPROTEIN"/>
    <property type="match status" value="1"/>
</dbReference>
<dbReference type="EMBL" id="CAXIEN010000050">
    <property type="protein sequence ID" value="CAL1270656.1"/>
    <property type="molecule type" value="Genomic_DNA"/>
</dbReference>
<feature type="chain" id="PRO_5043370961" description="Fibrinogen C-terminal domain-containing protein" evidence="1">
    <location>
        <begin position="22"/>
        <end position="606"/>
    </location>
</feature>
<dbReference type="SUPFAM" id="SSF56496">
    <property type="entry name" value="Fibrinogen C-terminal domain-like"/>
    <property type="match status" value="2"/>
</dbReference>
<keyword evidence="4" id="KW-1185">Reference proteome</keyword>
<reference evidence="3 4" key="1">
    <citation type="submission" date="2024-04" db="EMBL/GenBank/DDBJ databases">
        <authorList>
            <person name="Rising A."/>
            <person name="Reimegard J."/>
            <person name="Sonavane S."/>
            <person name="Akerstrom W."/>
            <person name="Nylinder S."/>
            <person name="Hedman E."/>
            <person name="Kallberg Y."/>
        </authorList>
    </citation>
    <scope>NUCLEOTIDE SEQUENCE [LARGE SCALE GENOMIC DNA]</scope>
</reference>
<proteinExistence type="predicted"/>
<dbReference type="InterPro" id="IPR050373">
    <property type="entry name" value="Fibrinogen_C-term_domain"/>
</dbReference>
<dbReference type="InterPro" id="IPR036056">
    <property type="entry name" value="Fibrinogen-like_C"/>
</dbReference>
<dbReference type="InterPro" id="IPR002181">
    <property type="entry name" value="Fibrinogen_a/b/g_C_dom"/>
</dbReference>
<dbReference type="AlphaFoldDB" id="A0AAV1ZHY7"/>
<dbReference type="PROSITE" id="PS51406">
    <property type="entry name" value="FIBRINOGEN_C_2"/>
    <property type="match status" value="2"/>
</dbReference>
<feature type="signal peptide" evidence="1">
    <location>
        <begin position="1"/>
        <end position="21"/>
    </location>
</feature>
<feature type="domain" description="Fibrinogen C-terminal" evidence="2">
    <location>
        <begin position="100"/>
        <end position="314"/>
    </location>
</feature>
<dbReference type="CDD" id="cd00087">
    <property type="entry name" value="FReD"/>
    <property type="match status" value="2"/>
</dbReference>
<dbReference type="Proteomes" id="UP001497382">
    <property type="component" value="Unassembled WGS sequence"/>
</dbReference>
<protein>
    <recommendedName>
        <fullName evidence="2">Fibrinogen C-terminal domain-containing protein</fullName>
    </recommendedName>
</protein>
<sequence>MRNLIFCGVGVFILLIGSCTGIETESNEIEEKKEHVCREKEKCIALIDIAEDLVTKTKGLCSKSDGAPDCVKREKSSTYMDFTKKLLREVKENFPSCKTYECGNRPRDCSEVLANGEKKNGVYMIFPSSRFTEVKALNVFCDMETDGGGWTVIQRRGNFTPKQDFYLLWKDYKVGFGDVRRDFWLGNDNIYALSNQGPVEIRIDLGDASGNRRYAVYESFRLEDEENGYKLRISNYSGDAGDCMTQHNGKTFSTKDEGNVGAVTAVKGAWWINDWAFSHLNGLYLPGEDNFRSAHWRHSIIFRLSVLILLKISNGEEVEVRRPVCREKEKCLALLDIAEDLVTNTKALCSKSNDPSKQSECTRKEKSSTYMEFTRKLLREIRENFPSCQPVECGKRPRDCSEVKAGGENKSGTYAIFPMSKYTASKLVNAYCDMDTDGGGWTVIQRRGNFTPQQDFQQNWKAYKTGFGNIERDFYLGNDNIYALSNQSPVELRIDLMDDEGNRRYATYKTFRIDDEKNSYALHISGYDGDAGDGMQRHDGQQFSTIDKGNTEAVKFLKGAWWISDWADSHLNGRYEPGIDDPENIHWHVWLENVGLAFVEMKIREV</sequence>
<dbReference type="InterPro" id="IPR014716">
    <property type="entry name" value="Fibrinogen_a/b/g_C_1"/>
</dbReference>
<organism evidence="3 4">
    <name type="scientific">Larinioides sclopetarius</name>
    <dbReference type="NCBI Taxonomy" id="280406"/>
    <lineage>
        <taxon>Eukaryota</taxon>
        <taxon>Metazoa</taxon>
        <taxon>Ecdysozoa</taxon>
        <taxon>Arthropoda</taxon>
        <taxon>Chelicerata</taxon>
        <taxon>Arachnida</taxon>
        <taxon>Araneae</taxon>
        <taxon>Araneomorphae</taxon>
        <taxon>Entelegynae</taxon>
        <taxon>Araneoidea</taxon>
        <taxon>Araneidae</taxon>
        <taxon>Larinioides</taxon>
    </lineage>
</organism>
<comment type="caution">
    <text evidence="3">The sequence shown here is derived from an EMBL/GenBank/DDBJ whole genome shotgun (WGS) entry which is preliminary data.</text>
</comment>
<keyword evidence="1" id="KW-0732">Signal</keyword>
<dbReference type="PANTHER" id="PTHR19143">
    <property type="entry name" value="FIBRINOGEN/TENASCIN/ANGIOPOEITIN"/>
    <property type="match status" value="1"/>
</dbReference>
<accession>A0AAV1ZHY7</accession>
<name>A0AAV1ZHY7_9ARAC</name>
<evidence type="ECO:0000256" key="1">
    <source>
        <dbReference type="SAM" id="SignalP"/>
    </source>
</evidence>
<dbReference type="Gene3D" id="3.90.215.10">
    <property type="entry name" value="Gamma Fibrinogen, chain A, domain 1"/>
    <property type="match status" value="2"/>
</dbReference>
<evidence type="ECO:0000259" key="2">
    <source>
        <dbReference type="PROSITE" id="PS51406"/>
    </source>
</evidence>
<gene>
    <name evidence="3" type="ORF">LARSCL_LOCUS5419</name>
</gene>
<evidence type="ECO:0000313" key="4">
    <source>
        <dbReference type="Proteomes" id="UP001497382"/>
    </source>
</evidence>
<evidence type="ECO:0000313" key="3">
    <source>
        <dbReference type="EMBL" id="CAL1270656.1"/>
    </source>
</evidence>